<dbReference type="SUPFAM" id="SSF58104">
    <property type="entry name" value="Methyl-accepting chemotaxis protein (MCP) signaling domain"/>
    <property type="match status" value="1"/>
</dbReference>
<keyword evidence="3" id="KW-0175">Coiled coil</keyword>
<comment type="caution">
    <text evidence="5">The sequence shown here is derived from an EMBL/GenBank/DDBJ whole genome shotgun (WGS) entry which is preliminary data.</text>
</comment>
<dbReference type="PROSITE" id="PS50111">
    <property type="entry name" value="CHEMOTAXIS_TRANSDUC_2"/>
    <property type="match status" value="1"/>
</dbReference>
<evidence type="ECO:0000259" key="4">
    <source>
        <dbReference type="PROSITE" id="PS50111"/>
    </source>
</evidence>
<sequence length="391" mass="40967">MLHLLVGVALGLVVAHLLRAMGLADPGPTIAAMACLACTLHVRFTVPNVPQATRPAVGMATPAMAPADPVTVSTSTDVAAALDRYGEVTGILQRQVQGAVDESETAALDSIRRLGLLEEDVRDLLARLTEAEQRSLQLTADGADKATTMRSAVHALRDRIQSRAAEAKADRDIYASITEETQRFASAIAAIAQIAAQTRLLSLNATIEAARAGEAGRGFSVVANEVRGLADEAARVSAEVNGGIQRLRDIMRRRMSDAQDTTAEDALLETTEAQALAAEQGFSRLAAEASGTLGIARDAGQAIARRALEAMSAAQSQDIARQRLDQVRDGLGSIGRHAGGLAAALHGTGVLESVEDVLLRPMEQAYVMQAQRMAHAGGMAGTPAEGSIELF</sequence>
<evidence type="ECO:0000256" key="3">
    <source>
        <dbReference type="SAM" id="Coils"/>
    </source>
</evidence>
<dbReference type="Gene3D" id="1.10.287.950">
    <property type="entry name" value="Methyl-accepting chemotaxis protein"/>
    <property type="match status" value="1"/>
</dbReference>
<dbReference type="EMBL" id="NRSG01000001">
    <property type="protein sequence ID" value="MBK1656670.1"/>
    <property type="molecule type" value="Genomic_DNA"/>
</dbReference>
<dbReference type="SMART" id="SM00283">
    <property type="entry name" value="MA"/>
    <property type="match status" value="1"/>
</dbReference>
<reference evidence="5 6" key="1">
    <citation type="journal article" date="2020" name="Microorganisms">
        <title>Osmotic Adaptation and Compatible Solute Biosynthesis of Phototrophic Bacteria as Revealed from Genome Analyses.</title>
        <authorList>
            <person name="Imhoff J.F."/>
            <person name="Rahn T."/>
            <person name="Kunzel S."/>
            <person name="Keller A."/>
            <person name="Neulinger S.C."/>
        </authorList>
    </citation>
    <scope>NUCLEOTIDE SEQUENCE [LARGE SCALE GENOMIC DNA]</scope>
    <source>
        <strain evidence="5 6">DSM 15382</strain>
    </source>
</reference>
<dbReference type="InterPro" id="IPR004089">
    <property type="entry name" value="MCPsignal_dom"/>
</dbReference>
<keyword evidence="6" id="KW-1185">Reference proteome</keyword>
<feature type="domain" description="Methyl-accepting transducer" evidence="4">
    <location>
        <begin position="85"/>
        <end position="325"/>
    </location>
</feature>
<feature type="coiled-coil region" evidence="3">
    <location>
        <begin position="114"/>
        <end position="141"/>
    </location>
</feature>
<gene>
    <name evidence="5" type="ORF">CKO45_00310</name>
</gene>
<evidence type="ECO:0000313" key="5">
    <source>
        <dbReference type="EMBL" id="MBK1656670.1"/>
    </source>
</evidence>
<name>A0ABS1CQG2_9PROT</name>
<accession>A0ABS1CQG2</accession>
<dbReference type="Pfam" id="PF00015">
    <property type="entry name" value="MCPsignal"/>
    <property type="match status" value="1"/>
</dbReference>
<keyword evidence="1 2" id="KW-0807">Transducer</keyword>
<dbReference type="PANTHER" id="PTHR32089:SF112">
    <property type="entry name" value="LYSOZYME-LIKE PROTEIN-RELATED"/>
    <property type="match status" value="1"/>
</dbReference>
<evidence type="ECO:0000313" key="6">
    <source>
        <dbReference type="Proteomes" id="UP000697995"/>
    </source>
</evidence>
<organism evidence="5 6">
    <name type="scientific">Paracraurococcus ruber</name>
    <dbReference type="NCBI Taxonomy" id="77675"/>
    <lineage>
        <taxon>Bacteria</taxon>
        <taxon>Pseudomonadati</taxon>
        <taxon>Pseudomonadota</taxon>
        <taxon>Alphaproteobacteria</taxon>
        <taxon>Acetobacterales</taxon>
        <taxon>Roseomonadaceae</taxon>
        <taxon>Paracraurococcus</taxon>
    </lineage>
</organism>
<evidence type="ECO:0000256" key="2">
    <source>
        <dbReference type="PROSITE-ProRule" id="PRU00284"/>
    </source>
</evidence>
<dbReference type="PANTHER" id="PTHR32089">
    <property type="entry name" value="METHYL-ACCEPTING CHEMOTAXIS PROTEIN MCPB"/>
    <property type="match status" value="1"/>
</dbReference>
<evidence type="ECO:0000256" key="1">
    <source>
        <dbReference type="ARBA" id="ARBA00023224"/>
    </source>
</evidence>
<dbReference type="Proteomes" id="UP000697995">
    <property type="component" value="Unassembled WGS sequence"/>
</dbReference>
<protein>
    <recommendedName>
        <fullName evidence="4">Methyl-accepting transducer domain-containing protein</fullName>
    </recommendedName>
</protein>
<proteinExistence type="predicted"/>